<gene>
    <name evidence="5 7" type="primary">coaE</name>
    <name evidence="7" type="ORF">RZN69_07730</name>
</gene>
<keyword evidence="2 5" id="KW-0547">Nucleotide-binding</keyword>
<evidence type="ECO:0000256" key="2">
    <source>
        <dbReference type="ARBA" id="ARBA00022741"/>
    </source>
</evidence>
<comment type="catalytic activity">
    <reaction evidence="5">
        <text>3'-dephospho-CoA + ATP = ADP + CoA + H(+)</text>
        <dbReference type="Rhea" id="RHEA:18245"/>
        <dbReference type="ChEBI" id="CHEBI:15378"/>
        <dbReference type="ChEBI" id="CHEBI:30616"/>
        <dbReference type="ChEBI" id="CHEBI:57287"/>
        <dbReference type="ChEBI" id="CHEBI:57328"/>
        <dbReference type="ChEBI" id="CHEBI:456216"/>
        <dbReference type="EC" id="2.7.1.24"/>
    </reaction>
</comment>
<name>A0AAQ3LC82_9BACT</name>
<dbReference type="Gene3D" id="3.40.50.300">
    <property type="entry name" value="P-loop containing nucleotide triphosphate hydrolases"/>
    <property type="match status" value="1"/>
</dbReference>
<dbReference type="AlphaFoldDB" id="A0AAQ3LC82"/>
<evidence type="ECO:0000313" key="8">
    <source>
        <dbReference type="Proteomes" id="UP001304300"/>
    </source>
</evidence>
<dbReference type="PANTHER" id="PTHR10695">
    <property type="entry name" value="DEPHOSPHO-COA KINASE-RELATED"/>
    <property type="match status" value="1"/>
</dbReference>
<dbReference type="GO" id="GO:0005524">
    <property type="term" value="F:ATP binding"/>
    <property type="evidence" value="ECO:0007669"/>
    <property type="project" value="UniProtKB-UniRule"/>
</dbReference>
<evidence type="ECO:0000256" key="4">
    <source>
        <dbReference type="ARBA" id="ARBA00022993"/>
    </source>
</evidence>
<dbReference type="RefSeq" id="WP_317835514.1">
    <property type="nucleotide sequence ID" value="NZ_CP136920.1"/>
</dbReference>
<dbReference type="InterPro" id="IPR027417">
    <property type="entry name" value="P-loop_NTPase"/>
</dbReference>
<sequence length="191" mass="21047">MKIGLTGGIGCGKSTVGRLLEDAGFCRSDSDEIVRDLLRSDEGVVSEVIGHFGEGICADGGGIDRSKLAKIVFNDDSTLKWLESLLHPRVGEIWRARLATQAKQNSVVEIPLLFEKNLENAFDFVVCVFCTREQQLTRLASKGINRQMALARISNQLPLNVKTARADISIFNNGSLDFLKRQTVKLLDVLN</sequence>
<dbReference type="CDD" id="cd02022">
    <property type="entry name" value="DPCK"/>
    <property type="match status" value="1"/>
</dbReference>
<dbReference type="Pfam" id="PF01121">
    <property type="entry name" value="CoaE"/>
    <property type="match status" value="1"/>
</dbReference>
<dbReference type="NCBIfam" id="TIGR00152">
    <property type="entry name" value="dephospho-CoA kinase"/>
    <property type="match status" value="1"/>
</dbReference>
<evidence type="ECO:0000256" key="6">
    <source>
        <dbReference type="NCBIfam" id="TIGR00152"/>
    </source>
</evidence>
<keyword evidence="5" id="KW-0963">Cytoplasm</keyword>
<dbReference type="InterPro" id="IPR001977">
    <property type="entry name" value="Depp_CoAkinase"/>
</dbReference>
<dbReference type="PROSITE" id="PS51219">
    <property type="entry name" value="DPCK"/>
    <property type="match status" value="1"/>
</dbReference>
<keyword evidence="3 5" id="KW-0067">ATP-binding</keyword>
<evidence type="ECO:0000256" key="3">
    <source>
        <dbReference type="ARBA" id="ARBA00022840"/>
    </source>
</evidence>
<keyword evidence="4 5" id="KW-0173">Coenzyme A biosynthesis</keyword>
<feature type="binding site" evidence="5">
    <location>
        <begin position="10"/>
        <end position="15"/>
    </location>
    <ligand>
        <name>ATP</name>
        <dbReference type="ChEBI" id="CHEBI:30616"/>
    </ligand>
</feature>
<organism evidence="7 8">
    <name type="scientific">Rubellicoccus peritrichatus</name>
    <dbReference type="NCBI Taxonomy" id="3080537"/>
    <lineage>
        <taxon>Bacteria</taxon>
        <taxon>Pseudomonadati</taxon>
        <taxon>Verrucomicrobiota</taxon>
        <taxon>Opitutia</taxon>
        <taxon>Puniceicoccales</taxon>
        <taxon>Cerasicoccaceae</taxon>
        <taxon>Rubellicoccus</taxon>
    </lineage>
</organism>
<keyword evidence="5 7" id="KW-0808">Transferase</keyword>
<protein>
    <recommendedName>
        <fullName evidence="5 6">Dephospho-CoA kinase</fullName>
        <ecNumber evidence="5 6">2.7.1.24</ecNumber>
    </recommendedName>
    <alternativeName>
        <fullName evidence="5">Dephosphocoenzyme A kinase</fullName>
    </alternativeName>
</protein>
<proteinExistence type="inferred from homology"/>
<comment type="subcellular location">
    <subcellularLocation>
        <location evidence="5">Cytoplasm</location>
    </subcellularLocation>
</comment>
<comment type="similarity">
    <text evidence="1 5">Belongs to the CoaE family.</text>
</comment>
<evidence type="ECO:0000313" key="7">
    <source>
        <dbReference type="EMBL" id="WOO42980.1"/>
    </source>
</evidence>
<keyword evidence="8" id="KW-1185">Reference proteome</keyword>
<dbReference type="GO" id="GO:0015937">
    <property type="term" value="P:coenzyme A biosynthetic process"/>
    <property type="evidence" value="ECO:0007669"/>
    <property type="project" value="UniProtKB-UniRule"/>
</dbReference>
<evidence type="ECO:0000256" key="5">
    <source>
        <dbReference type="HAMAP-Rule" id="MF_00376"/>
    </source>
</evidence>
<dbReference type="SUPFAM" id="SSF52540">
    <property type="entry name" value="P-loop containing nucleoside triphosphate hydrolases"/>
    <property type="match status" value="1"/>
</dbReference>
<dbReference type="EC" id="2.7.1.24" evidence="5 6"/>
<evidence type="ECO:0000256" key="1">
    <source>
        <dbReference type="ARBA" id="ARBA00009018"/>
    </source>
</evidence>
<keyword evidence="5 7" id="KW-0418">Kinase</keyword>
<dbReference type="HAMAP" id="MF_00376">
    <property type="entry name" value="Dephospho_CoA_kinase"/>
    <property type="match status" value="1"/>
</dbReference>
<dbReference type="GO" id="GO:0004140">
    <property type="term" value="F:dephospho-CoA kinase activity"/>
    <property type="evidence" value="ECO:0007669"/>
    <property type="project" value="UniProtKB-UniRule"/>
</dbReference>
<dbReference type="PANTHER" id="PTHR10695:SF46">
    <property type="entry name" value="BIFUNCTIONAL COENZYME A SYNTHASE-RELATED"/>
    <property type="match status" value="1"/>
</dbReference>
<comment type="function">
    <text evidence="5">Catalyzes the phosphorylation of the 3'-hydroxyl group of dephosphocoenzyme A to form coenzyme A.</text>
</comment>
<dbReference type="GO" id="GO:0005737">
    <property type="term" value="C:cytoplasm"/>
    <property type="evidence" value="ECO:0007669"/>
    <property type="project" value="UniProtKB-SubCell"/>
</dbReference>
<dbReference type="EMBL" id="CP136920">
    <property type="protein sequence ID" value="WOO42980.1"/>
    <property type="molecule type" value="Genomic_DNA"/>
</dbReference>
<dbReference type="Proteomes" id="UP001304300">
    <property type="component" value="Chromosome"/>
</dbReference>
<reference evidence="7 8" key="1">
    <citation type="submission" date="2023-10" db="EMBL/GenBank/DDBJ databases">
        <title>Rubellicoccus peritrichatus gen. nov., sp. nov., isolated from an algae of coral reef tank.</title>
        <authorList>
            <person name="Luo J."/>
        </authorList>
    </citation>
    <scope>NUCLEOTIDE SEQUENCE [LARGE SCALE GENOMIC DNA]</scope>
    <source>
        <strain evidence="7 8">CR14</strain>
    </source>
</reference>
<comment type="pathway">
    <text evidence="5">Cofactor biosynthesis; coenzyme A biosynthesis; CoA from (R)-pantothenate: step 5/5.</text>
</comment>
<accession>A0AAQ3LC82</accession>
<dbReference type="KEGG" id="puo:RZN69_07730"/>